<name>A0A182Q4K4_9DIPT</name>
<feature type="region of interest" description="Disordered" evidence="1">
    <location>
        <begin position="104"/>
        <end position="133"/>
    </location>
</feature>
<dbReference type="EMBL" id="AXCN02000740">
    <property type="status" value="NOT_ANNOTATED_CDS"/>
    <property type="molecule type" value="Genomic_DNA"/>
</dbReference>
<evidence type="ECO:0000313" key="3">
    <source>
        <dbReference type="Proteomes" id="UP000075886"/>
    </source>
</evidence>
<feature type="compositionally biased region" description="Polar residues" evidence="1">
    <location>
        <begin position="16"/>
        <end position="27"/>
    </location>
</feature>
<accession>A0A182Q4K4</accession>
<sequence length="189" mass="21154">MGHRCPQQPFEAVEATATSKRSQTTPAQDDADGQHLPTLPERARKGRTREAPSLRAAIDYGNRRQYREHGRMQQQSTAPPRCWWLSLDLLLIWTVLPKSAQWTSKNQRNNANPPLPATAASISNSSSKRRRSKVSACRVEYNDAPVAAGGDQWSVKHKSLPLPSATRCSNTPQKTMYNFVWISASSEQK</sequence>
<keyword evidence="3" id="KW-1185">Reference proteome</keyword>
<feature type="compositionally biased region" description="Low complexity" evidence="1">
    <location>
        <begin position="109"/>
        <end position="126"/>
    </location>
</feature>
<dbReference type="AlphaFoldDB" id="A0A182Q4K4"/>
<organism evidence="2 3">
    <name type="scientific">Anopheles farauti</name>
    <dbReference type="NCBI Taxonomy" id="69004"/>
    <lineage>
        <taxon>Eukaryota</taxon>
        <taxon>Metazoa</taxon>
        <taxon>Ecdysozoa</taxon>
        <taxon>Arthropoda</taxon>
        <taxon>Hexapoda</taxon>
        <taxon>Insecta</taxon>
        <taxon>Pterygota</taxon>
        <taxon>Neoptera</taxon>
        <taxon>Endopterygota</taxon>
        <taxon>Diptera</taxon>
        <taxon>Nematocera</taxon>
        <taxon>Culicoidea</taxon>
        <taxon>Culicidae</taxon>
        <taxon>Anophelinae</taxon>
        <taxon>Anopheles</taxon>
    </lineage>
</organism>
<dbReference type="VEuPathDB" id="VectorBase:AFAF002955"/>
<reference evidence="2" key="2">
    <citation type="submission" date="2020-05" db="UniProtKB">
        <authorList>
            <consortium name="EnsemblMetazoa"/>
        </authorList>
    </citation>
    <scope>IDENTIFICATION</scope>
    <source>
        <strain evidence="2">FAR1</strain>
    </source>
</reference>
<feature type="region of interest" description="Disordered" evidence="1">
    <location>
        <begin position="1"/>
        <end position="62"/>
    </location>
</feature>
<evidence type="ECO:0000256" key="1">
    <source>
        <dbReference type="SAM" id="MobiDB-lite"/>
    </source>
</evidence>
<evidence type="ECO:0000313" key="2">
    <source>
        <dbReference type="EnsemblMetazoa" id="AFAF002955-PA"/>
    </source>
</evidence>
<protein>
    <submittedName>
        <fullName evidence="2">Uncharacterized protein</fullName>
    </submittedName>
</protein>
<reference evidence="3" key="1">
    <citation type="submission" date="2014-01" db="EMBL/GenBank/DDBJ databases">
        <title>The Genome Sequence of Anopheles farauti FAR1 (V2).</title>
        <authorList>
            <consortium name="The Broad Institute Genomics Platform"/>
            <person name="Neafsey D.E."/>
            <person name="Besansky N."/>
            <person name="Howell P."/>
            <person name="Walton C."/>
            <person name="Young S.K."/>
            <person name="Zeng Q."/>
            <person name="Gargeya S."/>
            <person name="Fitzgerald M."/>
            <person name="Haas B."/>
            <person name="Abouelleil A."/>
            <person name="Allen A.W."/>
            <person name="Alvarado L."/>
            <person name="Arachchi H.M."/>
            <person name="Berlin A.M."/>
            <person name="Chapman S.B."/>
            <person name="Gainer-Dewar J."/>
            <person name="Goldberg J."/>
            <person name="Griggs A."/>
            <person name="Gujja S."/>
            <person name="Hansen M."/>
            <person name="Howarth C."/>
            <person name="Imamovic A."/>
            <person name="Ireland A."/>
            <person name="Larimer J."/>
            <person name="McCowan C."/>
            <person name="Murphy C."/>
            <person name="Pearson M."/>
            <person name="Poon T.W."/>
            <person name="Priest M."/>
            <person name="Roberts A."/>
            <person name="Saif S."/>
            <person name="Shea T."/>
            <person name="Sisk P."/>
            <person name="Sykes S."/>
            <person name="Wortman J."/>
            <person name="Nusbaum C."/>
            <person name="Birren B."/>
        </authorList>
    </citation>
    <scope>NUCLEOTIDE SEQUENCE [LARGE SCALE GENOMIC DNA]</scope>
    <source>
        <strain evidence="3">FAR1</strain>
    </source>
</reference>
<dbReference type="Proteomes" id="UP000075886">
    <property type="component" value="Unassembled WGS sequence"/>
</dbReference>
<dbReference type="EnsemblMetazoa" id="AFAF002955-RA">
    <property type="protein sequence ID" value="AFAF002955-PA"/>
    <property type="gene ID" value="AFAF002955"/>
</dbReference>
<proteinExistence type="predicted"/>